<dbReference type="EMBL" id="JARAWC010000018">
    <property type="protein sequence ID" value="MDX2962912.1"/>
    <property type="molecule type" value="Genomic_DNA"/>
</dbReference>
<evidence type="ECO:0000313" key="14">
    <source>
        <dbReference type="EMBL" id="MDX3021423.1"/>
    </source>
</evidence>
<evidence type="ECO:0000256" key="6">
    <source>
        <dbReference type="ARBA" id="ARBA00022777"/>
    </source>
</evidence>
<dbReference type="InterPro" id="IPR007349">
    <property type="entry name" value="DUF418"/>
</dbReference>
<keyword evidence="5" id="KW-0547">Nucleotide-binding</keyword>
<evidence type="ECO:0000256" key="5">
    <source>
        <dbReference type="ARBA" id="ARBA00022741"/>
    </source>
</evidence>
<evidence type="ECO:0000313" key="16">
    <source>
        <dbReference type="Proteomes" id="UP001282288"/>
    </source>
</evidence>
<evidence type="ECO:0000256" key="4">
    <source>
        <dbReference type="ARBA" id="ARBA00022679"/>
    </source>
</evidence>
<keyword evidence="8" id="KW-0902">Two-component regulatory system</keyword>
<gene>
    <name evidence="13" type="ORF">PV399_24810</name>
    <name evidence="14" type="ORF">PV666_26545</name>
</gene>
<keyword evidence="15" id="KW-1185">Reference proteome</keyword>
<dbReference type="AlphaFoldDB" id="A0AAP6EH97"/>
<keyword evidence="10" id="KW-0472">Membrane</keyword>
<evidence type="ECO:0000313" key="15">
    <source>
        <dbReference type="Proteomes" id="UP001272987"/>
    </source>
</evidence>
<feature type="domain" description="DUF418" evidence="11">
    <location>
        <begin position="5"/>
        <end position="75"/>
    </location>
</feature>
<feature type="transmembrane region" description="Helical" evidence="10">
    <location>
        <begin position="106"/>
        <end position="123"/>
    </location>
</feature>
<feature type="domain" description="Signal transduction histidine kinase subgroup 3 dimerisation and phosphoacceptor" evidence="12">
    <location>
        <begin position="152"/>
        <end position="177"/>
    </location>
</feature>
<keyword evidence="6" id="KW-0418">Kinase</keyword>
<dbReference type="InterPro" id="IPR050482">
    <property type="entry name" value="Sensor_HK_TwoCompSys"/>
</dbReference>
<keyword evidence="7" id="KW-0067">ATP-binding</keyword>
<evidence type="ECO:0000256" key="3">
    <source>
        <dbReference type="ARBA" id="ARBA00022553"/>
    </source>
</evidence>
<dbReference type="Pfam" id="PF04235">
    <property type="entry name" value="DUF418"/>
    <property type="match status" value="1"/>
</dbReference>
<evidence type="ECO:0000313" key="13">
    <source>
        <dbReference type="EMBL" id="MDX2962912.1"/>
    </source>
</evidence>
<dbReference type="GeneID" id="69808760"/>
<comment type="catalytic activity">
    <reaction evidence="1">
        <text>ATP + protein L-histidine = ADP + protein N-phospho-L-histidine.</text>
        <dbReference type="EC" id="2.7.13.3"/>
    </reaction>
</comment>
<feature type="region of interest" description="Disordered" evidence="9">
    <location>
        <begin position="186"/>
        <end position="210"/>
    </location>
</feature>
<reference evidence="13 15" key="1">
    <citation type="journal article" date="2023" name="Microb. Genom.">
        <title>Mesoterricola silvestris gen. nov., sp. nov., Mesoterricola sediminis sp. nov., Geothrix oryzae sp. nov., Geothrix edaphica sp. nov., Geothrix rubra sp. nov., and Geothrix limicola sp. nov., six novel members of Acidobacteriota isolated from soils.</title>
        <authorList>
            <person name="Weisberg A.J."/>
            <person name="Pearce E."/>
            <person name="Kramer C.G."/>
            <person name="Chang J.H."/>
            <person name="Clarke C.R."/>
        </authorList>
    </citation>
    <scope>NUCLEOTIDE SEQUENCE</scope>
    <source>
        <strain evidence="14 15">NB05-1H</strain>
        <strain evidence="13">NRRL_B-16521</strain>
    </source>
</reference>
<dbReference type="PANTHER" id="PTHR24421">
    <property type="entry name" value="NITRATE/NITRITE SENSOR PROTEIN NARX-RELATED"/>
    <property type="match status" value="1"/>
</dbReference>
<dbReference type="InterPro" id="IPR011712">
    <property type="entry name" value="Sig_transdc_His_kin_sub3_dim/P"/>
</dbReference>
<feature type="transmembrane region" description="Helical" evidence="10">
    <location>
        <begin position="46"/>
        <end position="70"/>
    </location>
</feature>
<dbReference type="GO" id="GO:0005524">
    <property type="term" value="F:ATP binding"/>
    <property type="evidence" value="ECO:0007669"/>
    <property type="project" value="UniProtKB-KW"/>
</dbReference>
<dbReference type="Proteomes" id="UP001282288">
    <property type="component" value="Unassembled WGS sequence"/>
</dbReference>
<evidence type="ECO:0000259" key="12">
    <source>
        <dbReference type="Pfam" id="PF07730"/>
    </source>
</evidence>
<keyword evidence="10" id="KW-1133">Transmembrane helix</keyword>
<comment type="caution">
    <text evidence="13">The sequence shown here is derived from an EMBL/GenBank/DDBJ whole genome shotgun (WGS) entry which is preliminary data.</text>
</comment>
<evidence type="ECO:0000259" key="11">
    <source>
        <dbReference type="Pfam" id="PF04235"/>
    </source>
</evidence>
<dbReference type="RefSeq" id="WP_223786247.1">
    <property type="nucleotide sequence ID" value="NZ_BCMK01000018.1"/>
</dbReference>
<proteinExistence type="predicted"/>
<keyword evidence="3" id="KW-0597">Phosphoprotein</keyword>
<dbReference type="PANTHER" id="PTHR24421:SF10">
    <property type="entry name" value="NITRATE_NITRITE SENSOR PROTEIN NARQ"/>
    <property type="match status" value="1"/>
</dbReference>
<evidence type="ECO:0000256" key="8">
    <source>
        <dbReference type="ARBA" id="ARBA00023012"/>
    </source>
</evidence>
<evidence type="ECO:0000256" key="2">
    <source>
        <dbReference type="ARBA" id="ARBA00012438"/>
    </source>
</evidence>
<name>A0AAP6EH97_9ACTN</name>
<dbReference type="EMBL" id="JARAWP010000016">
    <property type="protein sequence ID" value="MDX3021423.1"/>
    <property type="molecule type" value="Genomic_DNA"/>
</dbReference>
<dbReference type="EC" id="2.7.13.3" evidence="2"/>
<feature type="compositionally biased region" description="Basic residues" evidence="9">
    <location>
        <begin position="193"/>
        <end position="202"/>
    </location>
</feature>
<keyword evidence="10" id="KW-0812">Transmembrane</keyword>
<dbReference type="GO" id="GO:0000155">
    <property type="term" value="F:phosphorelay sensor kinase activity"/>
    <property type="evidence" value="ECO:0007669"/>
    <property type="project" value="InterPro"/>
</dbReference>
<evidence type="ECO:0000256" key="10">
    <source>
        <dbReference type="SAM" id="Phobius"/>
    </source>
</evidence>
<keyword evidence="4" id="KW-0808">Transferase</keyword>
<sequence length="243" mass="26687">MAVRVAFGYLGLILVLLRRGGGRGFLARQLAGVGRTALSCYMLQNVLAMVAFSAWGLGLGPLGAVGTVIAWTGFVLLPEPRLLPTMAQAAVWVVVFGQIAEGTDRMRVAAVGVLGGCVAAFAVRGRLQLATARAAQAERLRELDARSAAHDERVRLARELHDVVANRLSAVAMRITAPGHVRRSAVTPEGGARRLRRPRWRTSRSWPGGPAPRWRSLWRGCRCGCRVWWTSRRTGFFRRRWPT</sequence>
<evidence type="ECO:0000256" key="9">
    <source>
        <dbReference type="SAM" id="MobiDB-lite"/>
    </source>
</evidence>
<protein>
    <recommendedName>
        <fullName evidence="2">histidine kinase</fullName>
        <ecNumber evidence="2">2.7.13.3</ecNumber>
    </recommendedName>
</protein>
<evidence type="ECO:0000256" key="7">
    <source>
        <dbReference type="ARBA" id="ARBA00022840"/>
    </source>
</evidence>
<accession>A0AAP6EH97</accession>
<dbReference type="GO" id="GO:0046983">
    <property type="term" value="F:protein dimerization activity"/>
    <property type="evidence" value="ECO:0007669"/>
    <property type="project" value="InterPro"/>
</dbReference>
<dbReference type="Proteomes" id="UP001272987">
    <property type="component" value="Unassembled WGS sequence"/>
</dbReference>
<dbReference type="Pfam" id="PF07730">
    <property type="entry name" value="HisKA_3"/>
    <property type="match status" value="1"/>
</dbReference>
<dbReference type="GO" id="GO:0016020">
    <property type="term" value="C:membrane"/>
    <property type="evidence" value="ECO:0007669"/>
    <property type="project" value="InterPro"/>
</dbReference>
<dbReference type="Gene3D" id="1.20.5.1930">
    <property type="match status" value="1"/>
</dbReference>
<organism evidence="13 16">
    <name type="scientific">Streptomyces acidiscabies</name>
    <dbReference type="NCBI Taxonomy" id="42234"/>
    <lineage>
        <taxon>Bacteria</taxon>
        <taxon>Bacillati</taxon>
        <taxon>Actinomycetota</taxon>
        <taxon>Actinomycetes</taxon>
        <taxon>Kitasatosporales</taxon>
        <taxon>Streptomycetaceae</taxon>
        <taxon>Streptomyces</taxon>
    </lineage>
</organism>
<evidence type="ECO:0000256" key="1">
    <source>
        <dbReference type="ARBA" id="ARBA00000085"/>
    </source>
</evidence>